<keyword evidence="3" id="KW-1185">Reference proteome</keyword>
<dbReference type="GO" id="GO:0008168">
    <property type="term" value="F:methyltransferase activity"/>
    <property type="evidence" value="ECO:0007669"/>
    <property type="project" value="UniProtKB-KW"/>
</dbReference>
<dbReference type="PANTHER" id="PTHR43861">
    <property type="entry name" value="TRANS-ACONITATE 2-METHYLTRANSFERASE-RELATED"/>
    <property type="match status" value="1"/>
</dbReference>
<protein>
    <submittedName>
        <fullName evidence="2">Class I SAM-dependent methyltransferase</fullName>
    </submittedName>
</protein>
<dbReference type="Proteomes" id="UP000297762">
    <property type="component" value="Unassembled WGS sequence"/>
</dbReference>
<keyword evidence="2" id="KW-0489">Methyltransferase</keyword>
<dbReference type="InterPro" id="IPR029063">
    <property type="entry name" value="SAM-dependent_MTases_sf"/>
</dbReference>
<dbReference type="AlphaFoldDB" id="A0A4R9KFT6"/>
<dbReference type="Gene3D" id="3.40.50.150">
    <property type="entry name" value="Vaccinia Virus protein VP39"/>
    <property type="match status" value="1"/>
</dbReference>
<proteinExistence type="predicted"/>
<dbReference type="SUPFAM" id="SSF53335">
    <property type="entry name" value="S-adenosyl-L-methionine-dependent methyltransferases"/>
    <property type="match status" value="1"/>
</dbReference>
<dbReference type="CDD" id="cd02440">
    <property type="entry name" value="AdoMet_MTases"/>
    <property type="match status" value="1"/>
</dbReference>
<evidence type="ECO:0000256" key="1">
    <source>
        <dbReference type="ARBA" id="ARBA00022679"/>
    </source>
</evidence>
<reference evidence="2" key="1">
    <citation type="journal article" date="2019" name="PLoS Negl. Trop. Dis.">
        <title>Revisiting the worldwide diversity of Leptospira species in the environment.</title>
        <authorList>
            <person name="Vincent A.T."/>
            <person name="Schiettekatte O."/>
            <person name="Bourhy P."/>
            <person name="Veyrier F.J."/>
            <person name="Picardeau M."/>
        </authorList>
    </citation>
    <scope>NUCLEOTIDE SEQUENCE [LARGE SCALE GENOMIC DNA]</scope>
    <source>
        <strain evidence="2">201702455</strain>
    </source>
</reference>
<dbReference type="GO" id="GO:0032259">
    <property type="term" value="P:methylation"/>
    <property type="evidence" value="ECO:0007669"/>
    <property type="project" value="UniProtKB-KW"/>
</dbReference>
<dbReference type="RefSeq" id="WP_135648141.1">
    <property type="nucleotide sequence ID" value="NZ_RQGF01000009.1"/>
</dbReference>
<gene>
    <name evidence="2" type="ORF">EHQ64_03625</name>
</gene>
<dbReference type="PANTHER" id="PTHR43861:SF3">
    <property type="entry name" value="PUTATIVE (AFU_ORTHOLOGUE AFUA_2G14390)-RELATED"/>
    <property type="match status" value="1"/>
</dbReference>
<evidence type="ECO:0000313" key="2">
    <source>
        <dbReference type="EMBL" id="TGL64092.1"/>
    </source>
</evidence>
<accession>A0A4R9KFT6</accession>
<sequence>MEDNIFDQIANSYDSEERKELARIIANAIKPKLKESKNKSLLDFGCGTGLVGLELAPFVDKIFFTDSSEQMLEIINKKIIQGNIKNAEVIPHGSTAGIRVDIIIVSLVLLHIPAVSETLSQLYSILNANGKLIIVDFNKNEKINHPKVHNGFTNEELKSLFENAGFKNIEIQTFHHGKNIFIGQDASLFISTSLK</sequence>
<dbReference type="OrthoDB" id="9791837at2"/>
<keyword evidence="1 2" id="KW-0808">Transferase</keyword>
<comment type="caution">
    <text evidence="2">The sequence shown here is derived from an EMBL/GenBank/DDBJ whole genome shotgun (WGS) entry which is preliminary data.</text>
</comment>
<evidence type="ECO:0000313" key="3">
    <source>
        <dbReference type="Proteomes" id="UP000297762"/>
    </source>
</evidence>
<name>A0A4R9KFT6_9LEPT</name>
<dbReference type="EMBL" id="RQGF01000009">
    <property type="protein sequence ID" value="TGL64092.1"/>
    <property type="molecule type" value="Genomic_DNA"/>
</dbReference>
<dbReference type="Pfam" id="PF13489">
    <property type="entry name" value="Methyltransf_23"/>
    <property type="match status" value="1"/>
</dbReference>
<organism evidence="2 3">
    <name type="scientific">Leptospira sarikeiensis</name>
    <dbReference type="NCBI Taxonomy" id="2484943"/>
    <lineage>
        <taxon>Bacteria</taxon>
        <taxon>Pseudomonadati</taxon>
        <taxon>Spirochaetota</taxon>
        <taxon>Spirochaetia</taxon>
        <taxon>Leptospirales</taxon>
        <taxon>Leptospiraceae</taxon>
        <taxon>Leptospira</taxon>
    </lineage>
</organism>